<organism evidence="4 5">
    <name type="scientific">Coniophora puteana (strain RWD-64-598)</name>
    <name type="common">Brown rot fungus</name>
    <dbReference type="NCBI Taxonomy" id="741705"/>
    <lineage>
        <taxon>Eukaryota</taxon>
        <taxon>Fungi</taxon>
        <taxon>Dikarya</taxon>
        <taxon>Basidiomycota</taxon>
        <taxon>Agaricomycotina</taxon>
        <taxon>Agaricomycetes</taxon>
        <taxon>Agaricomycetidae</taxon>
        <taxon>Boletales</taxon>
        <taxon>Coniophorineae</taxon>
        <taxon>Coniophoraceae</taxon>
        <taxon>Coniophora</taxon>
    </lineage>
</organism>
<keyword evidence="2" id="KW-0732">Signal</keyword>
<protein>
    <recommendedName>
        <fullName evidence="3">DUF6534 domain-containing protein</fullName>
    </recommendedName>
</protein>
<dbReference type="Proteomes" id="UP000053558">
    <property type="component" value="Unassembled WGS sequence"/>
</dbReference>
<evidence type="ECO:0000313" key="5">
    <source>
        <dbReference type="Proteomes" id="UP000053558"/>
    </source>
</evidence>
<dbReference type="KEGG" id="cput:CONPUDRAFT_137999"/>
<keyword evidence="1" id="KW-0812">Transmembrane</keyword>
<dbReference type="AlphaFoldDB" id="A0A5M3MKM1"/>
<feature type="transmembrane region" description="Helical" evidence="1">
    <location>
        <begin position="113"/>
        <end position="131"/>
    </location>
</feature>
<accession>A0A5M3MKM1</accession>
<keyword evidence="1" id="KW-1133">Transmembrane helix</keyword>
<proteinExistence type="predicted"/>
<feature type="domain" description="DUF6534" evidence="3">
    <location>
        <begin position="48"/>
        <end position="134"/>
    </location>
</feature>
<feature type="signal peptide" evidence="2">
    <location>
        <begin position="1"/>
        <end position="21"/>
    </location>
</feature>
<dbReference type="GeneID" id="19201118"/>
<dbReference type="EMBL" id="JH711580">
    <property type="protein sequence ID" value="EIW79762.1"/>
    <property type="molecule type" value="Genomic_DNA"/>
</dbReference>
<comment type="caution">
    <text evidence="4">The sequence shown here is derived from an EMBL/GenBank/DDBJ whole genome shotgun (WGS) entry which is preliminary data.</text>
</comment>
<reference evidence="5" key="1">
    <citation type="journal article" date="2012" name="Science">
        <title>The Paleozoic origin of enzymatic lignin decomposition reconstructed from 31 fungal genomes.</title>
        <authorList>
            <person name="Floudas D."/>
            <person name="Binder M."/>
            <person name="Riley R."/>
            <person name="Barry K."/>
            <person name="Blanchette R.A."/>
            <person name="Henrissat B."/>
            <person name="Martinez A.T."/>
            <person name="Otillar R."/>
            <person name="Spatafora J.W."/>
            <person name="Yadav J.S."/>
            <person name="Aerts A."/>
            <person name="Benoit I."/>
            <person name="Boyd A."/>
            <person name="Carlson A."/>
            <person name="Copeland A."/>
            <person name="Coutinho P.M."/>
            <person name="de Vries R.P."/>
            <person name="Ferreira P."/>
            <person name="Findley K."/>
            <person name="Foster B."/>
            <person name="Gaskell J."/>
            <person name="Glotzer D."/>
            <person name="Gorecki P."/>
            <person name="Heitman J."/>
            <person name="Hesse C."/>
            <person name="Hori C."/>
            <person name="Igarashi K."/>
            <person name="Jurgens J.A."/>
            <person name="Kallen N."/>
            <person name="Kersten P."/>
            <person name="Kohler A."/>
            <person name="Kuees U."/>
            <person name="Kumar T.K.A."/>
            <person name="Kuo A."/>
            <person name="LaButti K."/>
            <person name="Larrondo L.F."/>
            <person name="Lindquist E."/>
            <person name="Ling A."/>
            <person name="Lombard V."/>
            <person name="Lucas S."/>
            <person name="Lundell T."/>
            <person name="Martin R."/>
            <person name="McLaughlin D.J."/>
            <person name="Morgenstern I."/>
            <person name="Morin E."/>
            <person name="Murat C."/>
            <person name="Nagy L.G."/>
            <person name="Nolan M."/>
            <person name="Ohm R.A."/>
            <person name="Patyshakuliyeva A."/>
            <person name="Rokas A."/>
            <person name="Ruiz-Duenas F.J."/>
            <person name="Sabat G."/>
            <person name="Salamov A."/>
            <person name="Samejima M."/>
            <person name="Schmutz J."/>
            <person name="Slot J.C."/>
            <person name="St John F."/>
            <person name="Stenlid J."/>
            <person name="Sun H."/>
            <person name="Sun S."/>
            <person name="Syed K."/>
            <person name="Tsang A."/>
            <person name="Wiebenga A."/>
            <person name="Young D."/>
            <person name="Pisabarro A."/>
            <person name="Eastwood D.C."/>
            <person name="Martin F."/>
            <person name="Cullen D."/>
            <person name="Grigoriev I.V."/>
            <person name="Hibbett D.S."/>
        </authorList>
    </citation>
    <scope>NUCLEOTIDE SEQUENCE [LARGE SCALE GENOMIC DNA]</scope>
    <source>
        <strain evidence="5">RWD-64-598 SS2</strain>
    </source>
</reference>
<keyword evidence="1" id="KW-0472">Membrane</keyword>
<dbReference type="RefSeq" id="XP_007770111.1">
    <property type="nucleotide sequence ID" value="XM_007771921.1"/>
</dbReference>
<feature type="chain" id="PRO_5024436160" description="DUF6534 domain-containing protein" evidence="2">
    <location>
        <begin position="22"/>
        <end position="187"/>
    </location>
</feature>
<evidence type="ECO:0000313" key="4">
    <source>
        <dbReference type="EMBL" id="EIW79762.1"/>
    </source>
</evidence>
<evidence type="ECO:0000256" key="2">
    <source>
        <dbReference type="SAM" id="SignalP"/>
    </source>
</evidence>
<name>A0A5M3MKM1_CONPW</name>
<evidence type="ECO:0000259" key="3">
    <source>
        <dbReference type="Pfam" id="PF20152"/>
    </source>
</evidence>
<keyword evidence="5" id="KW-1185">Reference proteome</keyword>
<sequence>MASATLATISLVFALWFGIRALTTDIHPEESYFAAIKSPVLAWVISTLLADYFITGSLSIALLQARTGVVRADNIIYRIFRGAVQAGVFPGVFTLGSMVGFLCWPTTFLDMMFIIPTGRVYTATLLYSLLLRDSSTRFISNGSAEGSPPSQPVQLTSAISLEGFGTTIHTSGCEVVVPVNETTISQV</sequence>
<dbReference type="Pfam" id="PF20152">
    <property type="entry name" value="DUF6534"/>
    <property type="match status" value="1"/>
</dbReference>
<evidence type="ECO:0000256" key="1">
    <source>
        <dbReference type="SAM" id="Phobius"/>
    </source>
</evidence>
<feature type="transmembrane region" description="Helical" evidence="1">
    <location>
        <begin position="40"/>
        <end position="63"/>
    </location>
</feature>
<dbReference type="InterPro" id="IPR045339">
    <property type="entry name" value="DUF6534"/>
</dbReference>
<gene>
    <name evidence="4" type="ORF">CONPUDRAFT_137999</name>
</gene>
<feature type="transmembrane region" description="Helical" evidence="1">
    <location>
        <begin position="84"/>
        <end position="107"/>
    </location>
</feature>
<dbReference type="OrthoDB" id="2738831at2759"/>